<feature type="compositionally biased region" description="Polar residues" evidence="8">
    <location>
        <begin position="247"/>
        <end position="256"/>
    </location>
</feature>
<evidence type="ECO:0000256" key="5">
    <source>
        <dbReference type="ARBA" id="ARBA00022833"/>
    </source>
</evidence>
<dbReference type="FunFam" id="3.30.160.60:FF:000018">
    <property type="entry name" value="Krueppel-like factor 15"/>
    <property type="match status" value="1"/>
</dbReference>
<keyword evidence="5" id="KW-0862">Zinc</keyword>
<dbReference type="InParanoid" id="A0A6P7F8N1"/>
<dbReference type="GO" id="GO:0000978">
    <property type="term" value="F:RNA polymerase II cis-regulatory region sequence-specific DNA binding"/>
    <property type="evidence" value="ECO:0007669"/>
    <property type="project" value="TreeGrafter"/>
</dbReference>
<dbReference type="Pfam" id="PF00096">
    <property type="entry name" value="zf-C2H2"/>
    <property type="match status" value="3"/>
</dbReference>
<dbReference type="PROSITE" id="PS50157">
    <property type="entry name" value="ZINC_FINGER_C2H2_2"/>
    <property type="match status" value="3"/>
</dbReference>
<keyword evidence="2" id="KW-0479">Metal-binding</keyword>
<dbReference type="OrthoDB" id="4748970at2759"/>
<dbReference type="Gene3D" id="3.30.160.60">
    <property type="entry name" value="Classic Zinc Finger"/>
    <property type="match status" value="3"/>
</dbReference>
<feature type="region of interest" description="Disordered" evidence="8">
    <location>
        <begin position="247"/>
        <end position="266"/>
    </location>
</feature>
<accession>A0A6P7F8N1</accession>
<feature type="domain" description="C2H2-type" evidence="9">
    <location>
        <begin position="470"/>
        <end position="499"/>
    </location>
</feature>
<gene>
    <name evidence="10" type="primary">LOC114325573</name>
</gene>
<comment type="subcellular location">
    <subcellularLocation>
        <location evidence="1">Nucleus</location>
    </subcellularLocation>
</comment>
<keyword evidence="6" id="KW-0539">Nucleus</keyword>
<sequence length="578" mass="65381">MNFLKIIGQFTTDSGFADVWLDSGLYAQSTIDGILSAKELQWSQPEDTRNVVIRLGGFYIVMNFLKIIGQFMTDSRFADVWLDSGLYAQSTIDGILSGKKYNKAIRAHKLTYEAVSRLLITLYKKWLLGCASPSVYLPPRTIGRFTDAARNTPRQSHARTISRKLQFKIVISLPIFELLYRLFNIIVNLFSVYLCKTMLIHEKMSQGIISPPSTPPLKNISDDEHMQQSTILQLRNFLGQKRTIQTSGLLTPQPSDSEPEEHDIPLKKRYRISNLEIPYPPPTITPPKSPSKTPPLYPPPTPSPIPLIKSTSPIFPKPNVVPQQTYAPVQIFFPPSPPVAPVAKPQPTPTRSVSVIMKANKTGICTSLPIPQLKEKGEENLLKSLKFKMGKNKERVKSCEKDVSREEKEEAKPEPVVTQKISLPILAPKLISPATPNTIFISADGTVLPTQFVLITHTPPATVPTRRRVYECKYEGCGKNYFKSSHLKAHNRIHTGEKPFVCQWADCGRRFSRSDELSRHKRTHTGEKKFKCSHCQRKFMRSDHLAKHVKRHTKERLNTQKVNVMPVLRPIQPAPKLS</sequence>
<dbReference type="PANTHER" id="PTHR23235:SF120">
    <property type="entry name" value="KRUPPEL-LIKE FACTOR 15"/>
    <property type="match status" value="1"/>
</dbReference>
<feature type="domain" description="C2H2-type" evidence="9">
    <location>
        <begin position="500"/>
        <end position="529"/>
    </location>
</feature>
<evidence type="ECO:0000259" key="9">
    <source>
        <dbReference type="PROSITE" id="PS50157"/>
    </source>
</evidence>
<evidence type="ECO:0000256" key="8">
    <source>
        <dbReference type="SAM" id="MobiDB-lite"/>
    </source>
</evidence>
<dbReference type="PANTHER" id="PTHR23235">
    <property type="entry name" value="KRUEPPEL-LIKE TRANSCRIPTION FACTOR"/>
    <property type="match status" value="1"/>
</dbReference>
<protein>
    <submittedName>
        <fullName evidence="10">Krueppel-like factor 10</fullName>
    </submittedName>
</protein>
<dbReference type="GO" id="GO:0005634">
    <property type="term" value="C:nucleus"/>
    <property type="evidence" value="ECO:0007669"/>
    <property type="project" value="UniProtKB-SubCell"/>
</dbReference>
<dbReference type="GO" id="GO:0000981">
    <property type="term" value="F:DNA-binding transcription factor activity, RNA polymerase II-specific"/>
    <property type="evidence" value="ECO:0007669"/>
    <property type="project" value="TreeGrafter"/>
</dbReference>
<dbReference type="FunFam" id="3.30.160.60:FF:000100">
    <property type="entry name" value="Zinc finger 45-like"/>
    <property type="match status" value="1"/>
</dbReference>
<evidence type="ECO:0000256" key="6">
    <source>
        <dbReference type="ARBA" id="ARBA00023242"/>
    </source>
</evidence>
<dbReference type="GO" id="GO:0008270">
    <property type="term" value="F:zinc ion binding"/>
    <property type="evidence" value="ECO:0007669"/>
    <property type="project" value="UniProtKB-KW"/>
</dbReference>
<dbReference type="SUPFAM" id="SSF57667">
    <property type="entry name" value="beta-beta-alpha zinc fingers"/>
    <property type="match status" value="2"/>
</dbReference>
<feature type="domain" description="C2H2-type" evidence="9">
    <location>
        <begin position="530"/>
        <end position="557"/>
    </location>
</feature>
<evidence type="ECO:0000256" key="1">
    <source>
        <dbReference type="ARBA" id="ARBA00004123"/>
    </source>
</evidence>
<proteinExistence type="predicted"/>
<keyword evidence="4 7" id="KW-0863">Zinc-finger</keyword>
<reference evidence="10" key="1">
    <citation type="submission" date="2025-08" db="UniProtKB">
        <authorList>
            <consortium name="RefSeq"/>
        </authorList>
    </citation>
    <scope>IDENTIFICATION</scope>
    <source>
        <tissue evidence="10">Whole insect</tissue>
    </source>
</reference>
<dbReference type="PROSITE" id="PS00028">
    <property type="entry name" value="ZINC_FINGER_C2H2_1"/>
    <property type="match status" value="3"/>
</dbReference>
<dbReference type="FunFam" id="3.30.160.60:FF:000125">
    <property type="entry name" value="Putative zinc finger protein 143"/>
    <property type="match status" value="1"/>
</dbReference>
<keyword evidence="3" id="KW-0677">Repeat</keyword>
<evidence type="ECO:0000256" key="4">
    <source>
        <dbReference type="ARBA" id="ARBA00022771"/>
    </source>
</evidence>
<dbReference type="AlphaFoldDB" id="A0A6P7F8N1"/>
<evidence type="ECO:0000256" key="2">
    <source>
        <dbReference type="ARBA" id="ARBA00022723"/>
    </source>
</evidence>
<dbReference type="RefSeq" id="XP_028129810.1">
    <property type="nucleotide sequence ID" value="XM_028274009.1"/>
</dbReference>
<dbReference type="SMART" id="SM00355">
    <property type="entry name" value="ZnF_C2H2"/>
    <property type="match status" value="3"/>
</dbReference>
<evidence type="ECO:0000256" key="7">
    <source>
        <dbReference type="PROSITE-ProRule" id="PRU00042"/>
    </source>
</evidence>
<evidence type="ECO:0000313" key="10">
    <source>
        <dbReference type="RefSeq" id="XP_028129810.1"/>
    </source>
</evidence>
<dbReference type="InterPro" id="IPR036236">
    <property type="entry name" value="Znf_C2H2_sf"/>
</dbReference>
<name>A0A6P7F8N1_DIAVI</name>
<organism evidence="10">
    <name type="scientific">Diabrotica virgifera virgifera</name>
    <name type="common">western corn rootworm</name>
    <dbReference type="NCBI Taxonomy" id="50390"/>
    <lineage>
        <taxon>Eukaryota</taxon>
        <taxon>Metazoa</taxon>
        <taxon>Ecdysozoa</taxon>
        <taxon>Arthropoda</taxon>
        <taxon>Hexapoda</taxon>
        <taxon>Insecta</taxon>
        <taxon>Pterygota</taxon>
        <taxon>Neoptera</taxon>
        <taxon>Endopterygota</taxon>
        <taxon>Coleoptera</taxon>
        <taxon>Polyphaga</taxon>
        <taxon>Cucujiformia</taxon>
        <taxon>Chrysomeloidea</taxon>
        <taxon>Chrysomelidae</taxon>
        <taxon>Galerucinae</taxon>
        <taxon>Diabroticina</taxon>
        <taxon>Diabroticites</taxon>
        <taxon>Diabrotica</taxon>
    </lineage>
</organism>
<dbReference type="InterPro" id="IPR013087">
    <property type="entry name" value="Znf_C2H2_type"/>
</dbReference>
<feature type="compositionally biased region" description="Pro residues" evidence="8">
    <location>
        <begin position="278"/>
        <end position="296"/>
    </location>
</feature>
<evidence type="ECO:0000256" key="3">
    <source>
        <dbReference type="ARBA" id="ARBA00022737"/>
    </source>
</evidence>
<feature type="region of interest" description="Disordered" evidence="8">
    <location>
        <begin position="277"/>
        <end position="296"/>
    </location>
</feature>